<evidence type="ECO:0000259" key="2">
    <source>
        <dbReference type="Pfam" id="PF07885"/>
    </source>
</evidence>
<dbReference type="PANTHER" id="PTHR14136:SF17">
    <property type="entry name" value="BTB_POZ DOMAIN-CONTAINING PROTEIN KCTD9"/>
    <property type="match status" value="1"/>
</dbReference>
<dbReference type="Gene3D" id="2.160.20.80">
    <property type="entry name" value="E3 ubiquitin-protein ligase SopA"/>
    <property type="match status" value="2"/>
</dbReference>
<protein>
    <recommendedName>
        <fullName evidence="2">Potassium channel domain-containing protein</fullName>
    </recommendedName>
</protein>
<dbReference type="InterPro" id="IPR051082">
    <property type="entry name" value="Pentapeptide-BTB/POZ_domain"/>
</dbReference>
<dbReference type="KEGG" id="ppac:PAP_05885"/>
<dbReference type="Proteomes" id="UP000027981">
    <property type="component" value="Chromosome"/>
</dbReference>
<evidence type="ECO:0000313" key="4">
    <source>
        <dbReference type="Proteomes" id="UP000027981"/>
    </source>
</evidence>
<dbReference type="InterPro" id="IPR013099">
    <property type="entry name" value="K_chnl_dom"/>
</dbReference>
<dbReference type="SUPFAM" id="SSF141571">
    <property type="entry name" value="Pentapeptide repeat-like"/>
    <property type="match status" value="1"/>
</dbReference>
<dbReference type="HOGENOM" id="CLU_481150_0_0_2"/>
<keyword evidence="4" id="KW-1185">Reference proteome</keyword>
<evidence type="ECO:0000256" key="1">
    <source>
        <dbReference type="SAM" id="Phobius"/>
    </source>
</evidence>
<dbReference type="InterPro" id="IPR001646">
    <property type="entry name" value="5peptide_repeat"/>
</dbReference>
<dbReference type="AlphaFoldDB" id="A0A075LUC0"/>
<dbReference type="Pfam" id="PF13576">
    <property type="entry name" value="Pentapeptide_3"/>
    <property type="match status" value="4"/>
</dbReference>
<gene>
    <name evidence="3" type="ORF">PAP_05885</name>
</gene>
<keyword evidence="1" id="KW-0472">Membrane</keyword>
<reference evidence="3 4" key="2">
    <citation type="journal article" date="2015" name="Genome Announc.">
        <title>Complete Genome Sequence of Hyperthermophilic Piezophilic Archaeon Palaeococcus pacificus DY20341T, Isolated from Deep-Sea Hydrothermal Sediments.</title>
        <authorList>
            <person name="Zeng X."/>
            <person name="Jebbar M."/>
            <person name="Shao Z."/>
        </authorList>
    </citation>
    <scope>NUCLEOTIDE SEQUENCE [LARGE SCALE GENOMIC DNA]</scope>
    <source>
        <strain evidence="3 4">DY20341</strain>
    </source>
</reference>
<accession>A0A075LUC0</accession>
<dbReference type="eggNOG" id="arCOG03127">
    <property type="taxonomic scope" value="Archaea"/>
</dbReference>
<feature type="transmembrane region" description="Helical" evidence="1">
    <location>
        <begin position="478"/>
        <end position="496"/>
    </location>
</feature>
<dbReference type="PANTHER" id="PTHR14136">
    <property type="entry name" value="BTB_POZ DOMAIN-CONTAINING PROTEIN KCTD9"/>
    <property type="match status" value="1"/>
</dbReference>
<organism evidence="3 4">
    <name type="scientific">Palaeococcus pacificus DY20341</name>
    <dbReference type="NCBI Taxonomy" id="1343739"/>
    <lineage>
        <taxon>Archaea</taxon>
        <taxon>Methanobacteriati</taxon>
        <taxon>Methanobacteriota</taxon>
        <taxon>Thermococci</taxon>
        <taxon>Thermococcales</taxon>
        <taxon>Thermococcaceae</taxon>
        <taxon>Palaeococcus</taxon>
    </lineage>
</organism>
<proteinExistence type="predicted"/>
<dbReference type="Gene3D" id="1.10.287.70">
    <property type="match status" value="1"/>
</dbReference>
<evidence type="ECO:0000313" key="3">
    <source>
        <dbReference type="EMBL" id="AIF69577.1"/>
    </source>
</evidence>
<sequence length="591" mass="67873">MCKLEEHYGNCDEGTRNNEYCIFHKPNKDEKDAKEFYRKFLERFKPRVEEIGVDGGKKKRFVFEDDLKCQGFVFPEIPNGPIEYTDKDGNKWEGKFSFEYALFKKDCKFYRARLSGINFSNAQFLNKVSFFDARFYSVIFKDAIFKGYVDFGTSQFYGISNFRGAKFKNGASFRGAYFKKAEFQAAEFTGHTKFTGATLDNASFDSATFKGIAEFYGTTFRNMATFRDTTFNQQVYFSEDSETNKPAVFEGQAIFERAKFLRKAYFERTEFKSIVGFRKARFNALANFYRATFEGEVNTFSGITFGGDVQFSEVTFKNFVSFQGSTFEGTAQFIETIFEEESNFLDCVFSKLVTFYNAVFKGNVIFKGTTFERIALFTGKPDKEKYKFYADLDFSNCDVYKGVEIDIPSEWFKLSKAEAEARRIQKISYERLGLYSKADEMLVKYKRVLRREKSNLHAFLEWLFLDLPSEYLTNPKKVIYTSVIIIIAFSIMYWIGGYYSEHCWLTGGLNIQGYVISNGNICIGTLQKPSTGKPIQDLLNSLYYSIVTFTTLGYGDINPTGIMKALSSLEALLGALLIATLVSIGVQKITR</sequence>
<dbReference type="RefSeq" id="WP_048165120.1">
    <property type="nucleotide sequence ID" value="NZ_CP006019.1"/>
</dbReference>
<dbReference type="OrthoDB" id="199127at2157"/>
<dbReference type="EMBL" id="CP006019">
    <property type="protein sequence ID" value="AIF69577.1"/>
    <property type="molecule type" value="Genomic_DNA"/>
</dbReference>
<dbReference type="Pfam" id="PF07885">
    <property type="entry name" value="Ion_trans_2"/>
    <property type="match status" value="1"/>
</dbReference>
<keyword evidence="1" id="KW-0812">Transmembrane</keyword>
<reference evidence="4" key="1">
    <citation type="submission" date="2013-06" db="EMBL/GenBank/DDBJ databases">
        <title>Complete Genome Sequence of Hyperthermophilic Palaeococcus pacificus DY20341T, Isolated from a Deep-Sea Hydrothermal Sediments.</title>
        <authorList>
            <person name="Zeng X."/>
            <person name="Shao Z."/>
        </authorList>
    </citation>
    <scope>NUCLEOTIDE SEQUENCE [LARGE SCALE GENOMIC DNA]</scope>
    <source>
        <strain evidence="4">DY20341</strain>
    </source>
</reference>
<feature type="domain" description="Potassium channel" evidence="2">
    <location>
        <begin position="535"/>
        <end position="590"/>
    </location>
</feature>
<dbReference type="GeneID" id="24842300"/>
<keyword evidence="1" id="KW-1133">Transmembrane helix</keyword>
<dbReference type="STRING" id="1343739.PAP_05885"/>
<name>A0A075LUC0_9EURY</name>
<feature type="transmembrane region" description="Helical" evidence="1">
    <location>
        <begin position="565"/>
        <end position="586"/>
    </location>
</feature>
<dbReference type="SUPFAM" id="SSF81324">
    <property type="entry name" value="Voltage-gated potassium channels"/>
    <property type="match status" value="1"/>
</dbReference>